<evidence type="ECO:0000256" key="9">
    <source>
        <dbReference type="ARBA" id="ARBA00022516"/>
    </source>
</evidence>
<gene>
    <name evidence="25" type="ORF">MPNT_10185</name>
</gene>
<keyword evidence="16" id="KW-0594">Phospholipid biosynthesis</keyword>
<feature type="transmembrane region" description="Helical" evidence="24">
    <location>
        <begin position="221"/>
        <end position="242"/>
    </location>
</feature>
<evidence type="ECO:0000256" key="5">
    <source>
        <dbReference type="ARBA" id="ARBA00010185"/>
    </source>
</evidence>
<evidence type="ECO:0000256" key="17">
    <source>
        <dbReference type="ARBA" id="ARBA00023264"/>
    </source>
</evidence>
<proteinExistence type="inferred from homology"/>
<feature type="transmembrane region" description="Helical" evidence="24">
    <location>
        <begin position="190"/>
        <end position="209"/>
    </location>
</feature>
<comment type="catalytic activity">
    <reaction evidence="1">
        <text>a 1,2-diacyl-sn-glycero-3-phosphate + CTP + H(+) = a CDP-1,2-diacyl-sn-glycerol + diphosphate</text>
        <dbReference type="Rhea" id="RHEA:16229"/>
        <dbReference type="ChEBI" id="CHEBI:15378"/>
        <dbReference type="ChEBI" id="CHEBI:33019"/>
        <dbReference type="ChEBI" id="CHEBI:37563"/>
        <dbReference type="ChEBI" id="CHEBI:58332"/>
        <dbReference type="ChEBI" id="CHEBI:58608"/>
        <dbReference type="EC" id="2.7.7.41"/>
    </reaction>
</comment>
<feature type="transmembrane region" description="Helical" evidence="24">
    <location>
        <begin position="88"/>
        <end position="107"/>
    </location>
</feature>
<name>A0A8J2BM78_9BACT</name>
<keyword evidence="17" id="KW-1208">Phospholipid metabolism</keyword>
<reference evidence="25" key="1">
    <citation type="submission" date="2021-02" db="EMBL/GenBank/DDBJ databases">
        <authorList>
            <person name="Cremers G."/>
            <person name="Picone N."/>
        </authorList>
    </citation>
    <scope>NUCLEOTIDE SEQUENCE</scope>
    <source>
        <strain evidence="25">PQ17</strain>
    </source>
</reference>
<evidence type="ECO:0000256" key="8">
    <source>
        <dbReference type="ARBA" id="ARBA00022475"/>
    </source>
</evidence>
<keyword evidence="9" id="KW-0444">Lipid biosynthesis</keyword>
<dbReference type="Pfam" id="PF01148">
    <property type="entry name" value="CTP_transf_1"/>
    <property type="match status" value="1"/>
</dbReference>
<comment type="similarity">
    <text evidence="5">Belongs to the CDS family.</text>
</comment>
<feature type="transmembrane region" description="Helical" evidence="24">
    <location>
        <begin position="151"/>
        <end position="169"/>
    </location>
</feature>
<evidence type="ECO:0000256" key="1">
    <source>
        <dbReference type="ARBA" id="ARBA00001698"/>
    </source>
</evidence>
<evidence type="ECO:0000313" key="26">
    <source>
        <dbReference type="Proteomes" id="UP000663859"/>
    </source>
</evidence>
<comment type="subcellular location">
    <subcellularLocation>
        <location evidence="2">Cell membrane</location>
        <topology evidence="2">Multi-pass membrane protein</topology>
    </subcellularLocation>
</comment>
<dbReference type="EMBL" id="CAJNOB010000001">
    <property type="protein sequence ID" value="CAF0689325.1"/>
    <property type="molecule type" value="Genomic_DNA"/>
</dbReference>
<evidence type="ECO:0000256" key="11">
    <source>
        <dbReference type="ARBA" id="ARBA00022692"/>
    </source>
</evidence>
<accession>A0A8J2BM78</accession>
<evidence type="ECO:0000256" key="12">
    <source>
        <dbReference type="ARBA" id="ARBA00022695"/>
    </source>
</evidence>
<dbReference type="GO" id="GO:0004605">
    <property type="term" value="F:phosphatidate cytidylyltransferase activity"/>
    <property type="evidence" value="ECO:0007669"/>
    <property type="project" value="UniProtKB-EC"/>
</dbReference>
<keyword evidence="10 25" id="KW-0808">Transferase</keyword>
<organism evidence="25 26">
    <name type="scientific">Candidatus Methylacidithermus pantelleriae</name>
    <dbReference type="NCBI Taxonomy" id="2744239"/>
    <lineage>
        <taxon>Bacteria</taxon>
        <taxon>Pseudomonadati</taxon>
        <taxon>Verrucomicrobiota</taxon>
        <taxon>Methylacidiphilae</taxon>
        <taxon>Methylacidiphilales</taxon>
        <taxon>Methylacidiphilaceae</taxon>
        <taxon>Candidatus Methylacidithermus</taxon>
    </lineage>
</organism>
<evidence type="ECO:0000256" key="13">
    <source>
        <dbReference type="ARBA" id="ARBA00022989"/>
    </source>
</evidence>
<evidence type="ECO:0000256" key="14">
    <source>
        <dbReference type="ARBA" id="ARBA00023098"/>
    </source>
</evidence>
<comment type="pathway">
    <text evidence="4">Lipid metabolism.</text>
</comment>
<evidence type="ECO:0000256" key="10">
    <source>
        <dbReference type="ARBA" id="ARBA00022679"/>
    </source>
</evidence>
<protein>
    <recommendedName>
        <fullName evidence="7">Phosphatidate cytidylyltransferase</fullName>
        <ecNumber evidence="6">2.7.7.41</ecNumber>
    </recommendedName>
    <alternativeName>
        <fullName evidence="20">CDP-DAG synthase</fullName>
    </alternativeName>
    <alternativeName>
        <fullName evidence="22">CDP-DG synthase</fullName>
    </alternativeName>
    <alternativeName>
        <fullName evidence="18">CDP-diacylglycerol synthase</fullName>
    </alternativeName>
    <alternativeName>
        <fullName evidence="21">CDP-diglyceride pyrophosphorylase</fullName>
    </alternativeName>
    <alternativeName>
        <fullName evidence="23">CDP-diglyceride synthase</fullName>
    </alternativeName>
    <alternativeName>
        <fullName evidence="19">CTP:phosphatidate cytidylyltransferase</fullName>
    </alternativeName>
</protein>
<evidence type="ECO:0000256" key="23">
    <source>
        <dbReference type="ARBA" id="ARBA00033406"/>
    </source>
</evidence>
<feature type="transmembrane region" description="Helical" evidence="24">
    <location>
        <begin position="119"/>
        <end position="139"/>
    </location>
</feature>
<evidence type="ECO:0000256" key="20">
    <source>
        <dbReference type="ARBA" id="ARBA00032253"/>
    </source>
</evidence>
<evidence type="ECO:0000256" key="6">
    <source>
        <dbReference type="ARBA" id="ARBA00012487"/>
    </source>
</evidence>
<feature type="transmembrane region" description="Helical" evidence="24">
    <location>
        <begin position="30"/>
        <end position="49"/>
    </location>
</feature>
<evidence type="ECO:0000256" key="4">
    <source>
        <dbReference type="ARBA" id="ARBA00005189"/>
    </source>
</evidence>
<keyword evidence="26" id="KW-1185">Reference proteome</keyword>
<dbReference type="AlphaFoldDB" id="A0A8J2BM78"/>
<comment type="caution">
    <text evidence="25">The sequence shown here is derived from an EMBL/GenBank/DDBJ whole genome shotgun (WGS) entry which is preliminary data.</text>
</comment>
<comment type="pathway">
    <text evidence="3">Phospholipid metabolism; CDP-diacylglycerol biosynthesis; CDP-diacylglycerol from sn-glycerol 3-phosphate: step 3/3.</text>
</comment>
<keyword evidence="13 24" id="KW-1133">Transmembrane helix</keyword>
<feature type="transmembrane region" description="Helical" evidence="24">
    <location>
        <begin position="254"/>
        <end position="278"/>
    </location>
</feature>
<evidence type="ECO:0000256" key="15">
    <source>
        <dbReference type="ARBA" id="ARBA00023136"/>
    </source>
</evidence>
<dbReference type="PANTHER" id="PTHR46382:SF1">
    <property type="entry name" value="PHOSPHATIDATE CYTIDYLYLTRANSFERASE"/>
    <property type="match status" value="1"/>
</dbReference>
<dbReference type="GO" id="GO:0016024">
    <property type="term" value="P:CDP-diacylglycerol biosynthetic process"/>
    <property type="evidence" value="ECO:0007669"/>
    <property type="project" value="TreeGrafter"/>
</dbReference>
<evidence type="ECO:0000256" key="22">
    <source>
        <dbReference type="ARBA" id="ARBA00032743"/>
    </source>
</evidence>
<evidence type="ECO:0000256" key="16">
    <source>
        <dbReference type="ARBA" id="ARBA00023209"/>
    </source>
</evidence>
<dbReference type="EC" id="2.7.7.41" evidence="6"/>
<evidence type="ECO:0000256" key="21">
    <source>
        <dbReference type="ARBA" id="ARBA00032396"/>
    </source>
</evidence>
<evidence type="ECO:0000256" key="2">
    <source>
        <dbReference type="ARBA" id="ARBA00004651"/>
    </source>
</evidence>
<evidence type="ECO:0000256" key="24">
    <source>
        <dbReference type="SAM" id="Phobius"/>
    </source>
</evidence>
<sequence>MGNLSLRVASTIFLWTATLGVILARWKTGVILLLAGLGLAAQSEFYAMFQPQGMAAFRKTGLLFGLLLMGGCWYSLVWNPSFGQRYPFWQEGVLVGLLFTLLVRVVLWPEGPAPIGRVAITLLGFVYVPYLLSFLARLALLSSPGYDSFAAALYLVATTKCGDAAAFLVGSAVGRHKLLPRVSPGKTWEGAVGGLALSVGVSVGLWRLLRTGLRGFSLPEIVGLGLFLGVAGVVGDLAKSVAKRQAQVKDSGSIIPGIGGALDLIDSVLFTSPLLYWYTRLRF</sequence>
<dbReference type="GO" id="GO:0005886">
    <property type="term" value="C:plasma membrane"/>
    <property type="evidence" value="ECO:0007669"/>
    <property type="project" value="UniProtKB-SubCell"/>
</dbReference>
<evidence type="ECO:0000313" key="25">
    <source>
        <dbReference type="EMBL" id="CAF0689325.1"/>
    </source>
</evidence>
<keyword evidence="12 25" id="KW-0548">Nucleotidyltransferase</keyword>
<keyword evidence="15 24" id="KW-0472">Membrane</keyword>
<keyword evidence="11 24" id="KW-0812">Transmembrane</keyword>
<evidence type="ECO:0000256" key="7">
    <source>
        <dbReference type="ARBA" id="ARBA00019373"/>
    </source>
</evidence>
<evidence type="ECO:0000256" key="3">
    <source>
        <dbReference type="ARBA" id="ARBA00005119"/>
    </source>
</evidence>
<dbReference type="Proteomes" id="UP000663859">
    <property type="component" value="Unassembled WGS sequence"/>
</dbReference>
<keyword evidence="8" id="KW-1003">Cell membrane</keyword>
<keyword evidence="14" id="KW-0443">Lipid metabolism</keyword>
<evidence type="ECO:0000256" key="19">
    <source>
        <dbReference type="ARBA" id="ARBA00031825"/>
    </source>
</evidence>
<evidence type="ECO:0000256" key="18">
    <source>
        <dbReference type="ARBA" id="ARBA00029893"/>
    </source>
</evidence>
<dbReference type="PANTHER" id="PTHR46382">
    <property type="entry name" value="PHOSPHATIDATE CYTIDYLYLTRANSFERASE"/>
    <property type="match status" value="1"/>
</dbReference>
<feature type="transmembrane region" description="Helical" evidence="24">
    <location>
        <begin position="61"/>
        <end position="82"/>
    </location>
</feature>
<dbReference type="RefSeq" id="WP_174581665.1">
    <property type="nucleotide sequence ID" value="NZ_CAJNOB010000001.1"/>
</dbReference>